<dbReference type="Gene3D" id="3.40.50.150">
    <property type="entry name" value="Vaccinia Virus protein VP39"/>
    <property type="match status" value="1"/>
</dbReference>
<dbReference type="SUPFAM" id="SSF53335">
    <property type="entry name" value="S-adenosyl-L-methionine-dependent methyltransferases"/>
    <property type="match status" value="1"/>
</dbReference>
<feature type="region of interest" description="Disordered" evidence="2">
    <location>
        <begin position="1"/>
        <end position="47"/>
    </location>
</feature>
<feature type="compositionally biased region" description="Low complexity" evidence="2">
    <location>
        <begin position="1"/>
        <end position="29"/>
    </location>
</feature>
<evidence type="ECO:0000313" key="4">
    <source>
        <dbReference type="Proteomes" id="UP001239445"/>
    </source>
</evidence>
<evidence type="ECO:0000256" key="1">
    <source>
        <dbReference type="ARBA" id="ARBA00038158"/>
    </source>
</evidence>
<dbReference type="Pfam" id="PF13489">
    <property type="entry name" value="Methyltransf_23"/>
    <property type="match status" value="1"/>
</dbReference>
<sequence length="354" mass="39219">MATNPEPEHATPATEAPAAPAPASAPANPILEPDANTGDQDSSDADSAFSAGLVSDTASISSSILKFREENGRTYSSFKASAYFMPNDEIEKERLDLQHTMMLLLQDNRLHLCPAGKDKPMRRVLDAGTGTGIWAMDFADENPDTAVVGVDISPIQPAFVPPNVEFFVDDLEEEWNYTRPFDLIRLSNMTGSIRDWPKFFAQSYRHLAPGGWIEIMDPINPPTSDDGTLTDKTALDKWGRLMSEAAAKLGSRLDSALGYEEQLAAAGFTGVVRTDYKWPSNTWPKDRLYKNIGAWNHENVLQGLHGFTVSLFTNVLGWSAAEVETFLIDVRKDLKNREIHAYWPARVIYAQKPL</sequence>
<organism evidence="3 4">
    <name type="scientific">Echria macrotheca</name>
    <dbReference type="NCBI Taxonomy" id="438768"/>
    <lineage>
        <taxon>Eukaryota</taxon>
        <taxon>Fungi</taxon>
        <taxon>Dikarya</taxon>
        <taxon>Ascomycota</taxon>
        <taxon>Pezizomycotina</taxon>
        <taxon>Sordariomycetes</taxon>
        <taxon>Sordariomycetidae</taxon>
        <taxon>Sordariales</taxon>
        <taxon>Schizotheciaceae</taxon>
        <taxon>Echria</taxon>
    </lineage>
</organism>
<comment type="caution">
    <text evidence="3">The sequence shown here is derived from an EMBL/GenBank/DDBJ whole genome shotgun (WGS) entry which is preliminary data.</text>
</comment>
<dbReference type="EMBL" id="MU839832">
    <property type="protein sequence ID" value="KAK1756515.1"/>
    <property type="molecule type" value="Genomic_DNA"/>
</dbReference>
<comment type="similarity">
    <text evidence="1">Belongs to the methyltransferase superfamily. LaeA methyltransferase family.</text>
</comment>
<dbReference type="Proteomes" id="UP001239445">
    <property type="component" value="Unassembled WGS sequence"/>
</dbReference>
<dbReference type="AlphaFoldDB" id="A0AAJ0BDY5"/>
<proteinExistence type="inferred from homology"/>
<dbReference type="PANTHER" id="PTHR43591:SF31">
    <property type="entry name" value="LAEA-LIKE, PUTATIVE (AFU_ORTHOLOGUE AFUA_8G01930)-RELATED"/>
    <property type="match status" value="1"/>
</dbReference>
<reference evidence="3" key="1">
    <citation type="submission" date="2023-06" db="EMBL/GenBank/DDBJ databases">
        <title>Genome-scale phylogeny and comparative genomics of the fungal order Sordariales.</title>
        <authorList>
            <consortium name="Lawrence Berkeley National Laboratory"/>
            <person name="Hensen N."/>
            <person name="Bonometti L."/>
            <person name="Westerberg I."/>
            <person name="Brannstrom I.O."/>
            <person name="Guillou S."/>
            <person name="Cros-Aarteil S."/>
            <person name="Calhoun S."/>
            <person name="Haridas S."/>
            <person name="Kuo A."/>
            <person name="Mondo S."/>
            <person name="Pangilinan J."/>
            <person name="Riley R."/>
            <person name="Labutti K."/>
            <person name="Andreopoulos B."/>
            <person name="Lipzen A."/>
            <person name="Chen C."/>
            <person name="Yanf M."/>
            <person name="Daum C."/>
            <person name="Ng V."/>
            <person name="Clum A."/>
            <person name="Steindorff A."/>
            <person name="Ohm R."/>
            <person name="Martin F."/>
            <person name="Silar P."/>
            <person name="Natvig D."/>
            <person name="Lalanne C."/>
            <person name="Gautier V."/>
            <person name="Ament-Velasquez S.L."/>
            <person name="Kruys A."/>
            <person name="Hutchinson M.I."/>
            <person name="Powell A.J."/>
            <person name="Barry K."/>
            <person name="Miller A.N."/>
            <person name="Grigoriev I.V."/>
            <person name="Debuchy R."/>
            <person name="Gladieux P."/>
            <person name="Thoren M.H."/>
            <person name="Johannesson H."/>
        </authorList>
    </citation>
    <scope>NUCLEOTIDE SEQUENCE</scope>
    <source>
        <strain evidence="3">PSN4</strain>
    </source>
</reference>
<name>A0AAJ0BDY5_9PEZI</name>
<dbReference type="InterPro" id="IPR029063">
    <property type="entry name" value="SAM-dependent_MTases_sf"/>
</dbReference>
<gene>
    <name evidence="3" type="ORF">QBC47DRAFT_380088</name>
</gene>
<dbReference type="CDD" id="cd02440">
    <property type="entry name" value="AdoMet_MTases"/>
    <property type="match status" value="1"/>
</dbReference>
<dbReference type="GO" id="GO:0032259">
    <property type="term" value="P:methylation"/>
    <property type="evidence" value="ECO:0007669"/>
    <property type="project" value="UniProtKB-KW"/>
</dbReference>
<evidence type="ECO:0000313" key="3">
    <source>
        <dbReference type="EMBL" id="KAK1756515.1"/>
    </source>
</evidence>
<dbReference type="PANTHER" id="PTHR43591">
    <property type="entry name" value="METHYLTRANSFERASE"/>
    <property type="match status" value="1"/>
</dbReference>
<keyword evidence="4" id="KW-1185">Reference proteome</keyword>
<protein>
    <submittedName>
        <fullName evidence="3">S-adenosyl-L-methionine-dependent methyltransferase</fullName>
    </submittedName>
</protein>
<evidence type="ECO:0000256" key="2">
    <source>
        <dbReference type="SAM" id="MobiDB-lite"/>
    </source>
</evidence>
<dbReference type="GO" id="GO:0008168">
    <property type="term" value="F:methyltransferase activity"/>
    <property type="evidence" value="ECO:0007669"/>
    <property type="project" value="UniProtKB-KW"/>
</dbReference>
<keyword evidence="3" id="KW-0489">Methyltransferase</keyword>
<keyword evidence="3" id="KW-0808">Transferase</keyword>
<accession>A0AAJ0BDY5</accession>